<sequence>MNAEFYDVIIIGFGKAGKTLAVALANAGQRVAMVERSPKMYGGTCINIACIPTKALVSAAAHNESFDQAMAHKQAVVSLLHDRNYHMLADNPHVTVIDGEGSFVDSHTVSVRAGDERLLINAPRIFINTGAEPIIPPITGIEDSRHVYTSTELLDHTHQPQRLAVIGGGYVGLEFASTYAKLGSKVTVFQRSDALFTDEDPQVAAAATQTLIDQGIQIVLNANITHIEDTDSGVLVNGDEFDAVLLATGRRPVTAGLNLEAAGVELTERGAIAVNDLLQTSVPHIWALGDVNGGPQFTYASLDDYRIVKSQLLGDGSYTRAQRKPMAYSVFMQTPLARIGMNEAEARDTGQSVAVKELPASAVPRLHVDGNTTGLLRAIVNPDTKEILGATLLCEGAPEVINLIKTAMDAGLPYTTLRDQVFTHPSVSEALNDLFNM</sequence>
<dbReference type="EMBL" id="AMEM01000011">
    <property type="protein sequence ID" value="EKX91501.1"/>
    <property type="molecule type" value="Genomic_DNA"/>
</dbReference>
<dbReference type="SUPFAM" id="SSF55424">
    <property type="entry name" value="FAD/NAD-linked reductases, dimerisation (C-terminal) domain"/>
    <property type="match status" value="1"/>
</dbReference>
<feature type="active site" description="Proton acceptor" evidence="4">
    <location>
        <position position="424"/>
    </location>
</feature>
<protein>
    <submittedName>
        <fullName evidence="9">Mercury(II) reductase family protein</fullName>
    </submittedName>
</protein>
<feature type="binding site" evidence="5">
    <location>
        <position position="249"/>
    </location>
    <ligand>
        <name>NAD(+)</name>
        <dbReference type="ChEBI" id="CHEBI:57540"/>
    </ligand>
</feature>
<name>L1MKP0_9CORY</name>
<comment type="cofactor">
    <cofactor evidence="5">
        <name>FAD</name>
        <dbReference type="ChEBI" id="CHEBI:57692"/>
    </cofactor>
    <text evidence="5">Binds 1 FAD per subunit.</text>
</comment>
<dbReference type="AlphaFoldDB" id="L1MKP0"/>
<feature type="domain" description="FAD/NAD(P)-binding" evidence="8">
    <location>
        <begin position="6"/>
        <end position="301"/>
    </location>
</feature>
<evidence type="ECO:0000259" key="7">
    <source>
        <dbReference type="Pfam" id="PF02852"/>
    </source>
</evidence>
<dbReference type="InterPro" id="IPR001100">
    <property type="entry name" value="Pyr_nuc-diS_OxRdtase"/>
</dbReference>
<comment type="caution">
    <text evidence="9">The sequence shown here is derived from an EMBL/GenBank/DDBJ whole genome shotgun (WGS) entry which is preliminary data.</text>
</comment>
<dbReference type="PIRSF" id="PIRSF000350">
    <property type="entry name" value="Mercury_reductase_MerA"/>
    <property type="match status" value="1"/>
</dbReference>
<dbReference type="NCBIfam" id="NF005572">
    <property type="entry name" value="PRK07251.1"/>
    <property type="match status" value="1"/>
</dbReference>
<dbReference type="InterPro" id="IPR004099">
    <property type="entry name" value="Pyr_nucl-diS_OxRdtase_dimer"/>
</dbReference>
<feature type="binding site" evidence="5">
    <location>
        <begin position="167"/>
        <end position="174"/>
    </location>
    <ligand>
        <name>NAD(+)</name>
        <dbReference type="ChEBI" id="CHEBI:57540"/>
    </ligand>
</feature>
<keyword evidence="5" id="KW-0547">Nucleotide-binding</keyword>
<dbReference type="OrthoDB" id="9800167at2"/>
<dbReference type="RefSeq" id="WP_006062821.1">
    <property type="nucleotide sequence ID" value="NZ_KB290827.1"/>
</dbReference>
<evidence type="ECO:0000259" key="8">
    <source>
        <dbReference type="Pfam" id="PF07992"/>
    </source>
</evidence>
<evidence type="ECO:0000256" key="2">
    <source>
        <dbReference type="ARBA" id="ARBA00022630"/>
    </source>
</evidence>
<evidence type="ECO:0000313" key="10">
    <source>
        <dbReference type="Proteomes" id="UP000010445"/>
    </source>
</evidence>
<organism evidence="9 10">
    <name type="scientific">Corynebacterium durum F0235</name>
    <dbReference type="NCBI Taxonomy" id="1035195"/>
    <lineage>
        <taxon>Bacteria</taxon>
        <taxon>Bacillati</taxon>
        <taxon>Actinomycetota</taxon>
        <taxon>Actinomycetes</taxon>
        <taxon>Mycobacteriales</taxon>
        <taxon>Corynebacteriaceae</taxon>
        <taxon>Corynebacterium</taxon>
    </lineage>
</organism>
<dbReference type="InterPro" id="IPR036188">
    <property type="entry name" value="FAD/NAD-bd_sf"/>
</dbReference>
<feature type="binding site" evidence="5">
    <location>
        <position position="290"/>
    </location>
    <ligand>
        <name>FAD</name>
        <dbReference type="ChEBI" id="CHEBI:57692"/>
    </ligand>
</feature>
<feature type="disulfide bond" description="Redox-active" evidence="6">
    <location>
        <begin position="45"/>
        <end position="50"/>
    </location>
</feature>
<evidence type="ECO:0000256" key="3">
    <source>
        <dbReference type="ARBA" id="ARBA00022827"/>
    </source>
</evidence>
<evidence type="ECO:0000256" key="5">
    <source>
        <dbReference type="PIRSR" id="PIRSR000350-3"/>
    </source>
</evidence>
<feature type="binding site" evidence="5">
    <location>
        <position position="101"/>
    </location>
    <ligand>
        <name>FAD</name>
        <dbReference type="ChEBI" id="CHEBI:57692"/>
    </ligand>
</feature>
<proteinExistence type="inferred from homology"/>
<keyword evidence="3 5" id="KW-0274">FAD</keyword>
<dbReference type="GO" id="GO:0003955">
    <property type="term" value="F:NAD(P)H dehydrogenase (quinone) activity"/>
    <property type="evidence" value="ECO:0007669"/>
    <property type="project" value="TreeGrafter"/>
</dbReference>
<dbReference type="PANTHER" id="PTHR43014">
    <property type="entry name" value="MERCURIC REDUCTASE"/>
    <property type="match status" value="1"/>
</dbReference>
<dbReference type="PANTHER" id="PTHR43014:SF4">
    <property type="entry name" value="PYRIDINE NUCLEOTIDE-DISULFIDE OXIDOREDUCTASE RCLA-RELATED"/>
    <property type="match status" value="1"/>
</dbReference>
<gene>
    <name evidence="9" type="ORF">HMPREF9997_00571</name>
</gene>
<dbReference type="PRINTS" id="PR00368">
    <property type="entry name" value="FADPNR"/>
</dbReference>
<dbReference type="PRINTS" id="PR00411">
    <property type="entry name" value="PNDRDTASEI"/>
</dbReference>
<dbReference type="InterPro" id="IPR016156">
    <property type="entry name" value="FAD/NAD-linked_Rdtase_dimer_sf"/>
</dbReference>
<dbReference type="Proteomes" id="UP000010445">
    <property type="component" value="Unassembled WGS sequence"/>
</dbReference>
<dbReference type="STRING" id="1035195.HMPREF9997_00571"/>
<evidence type="ECO:0000256" key="4">
    <source>
        <dbReference type="PIRSR" id="PIRSR000350-2"/>
    </source>
</evidence>
<keyword evidence="10" id="KW-1185">Reference proteome</keyword>
<evidence type="ECO:0000256" key="6">
    <source>
        <dbReference type="PIRSR" id="PIRSR000350-4"/>
    </source>
</evidence>
<dbReference type="GO" id="GO:0050660">
    <property type="term" value="F:flavin adenine dinucleotide binding"/>
    <property type="evidence" value="ECO:0007669"/>
    <property type="project" value="TreeGrafter"/>
</dbReference>
<evidence type="ECO:0000256" key="1">
    <source>
        <dbReference type="ARBA" id="ARBA00007532"/>
    </source>
</evidence>
<keyword evidence="2" id="KW-0285">Flavoprotein</keyword>
<comment type="similarity">
    <text evidence="1">Belongs to the class-I pyridine nucleotide-disulfide oxidoreductase family.</text>
</comment>
<dbReference type="InterPro" id="IPR023753">
    <property type="entry name" value="FAD/NAD-binding_dom"/>
</dbReference>
<dbReference type="Pfam" id="PF07992">
    <property type="entry name" value="Pyr_redox_2"/>
    <property type="match status" value="1"/>
</dbReference>
<dbReference type="Pfam" id="PF02852">
    <property type="entry name" value="Pyr_redox_dim"/>
    <property type="match status" value="1"/>
</dbReference>
<dbReference type="PATRIC" id="fig|1035195.3.peg.512"/>
<feature type="binding site" evidence="5">
    <location>
        <position position="54"/>
    </location>
    <ligand>
        <name>FAD</name>
        <dbReference type="ChEBI" id="CHEBI:57692"/>
    </ligand>
</feature>
<feature type="domain" description="Pyridine nucleotide-disulphide oxidoreductase dimerisation" evidence="7">
    <location>
        <begin position="327"/>
        <end position="433"/>
    </location>
</feature>
<keyword evidence="5" id="KW-0520">NAD</keyword>
<dbReference type="Gene3D" id="3.50.50.60">
    <property type="entry name" value="FAD/NAD(P)-binding domain"/>
    <property type="match status" value="2"/>
</dbReference>
<dbReference type="HOGENOM" id="CLU_016755_1_2_11"/>
<accession>L1MKP0</accession>
<dbReference type="SUPFAM" id="SSF51905">
    <property type="entry name" value="FAD/NAD(P)-binding domain"/>
    <property type="match status" value="1"/>
</dbReference>
<evidence type="ECO:0000313" key="9">
    <source>
        <dbReference type="EMBL" id="EKX91501.1"/>
    </source>
</evidence>
<dbReference type="eggNOG" id="COG1249">
    <property type="taxonomic scope" value="Bacteria"/>
</dbReference>
<reference evidence="9 10" key="1">
    <citation type="submission" date="2012-05" db="EMBL/GenBank/DDBJ databases">
        <authorList>
            <person name="Weinstock G."/>
            <person name="Sodergren E."/>
            <person name="Lobos E.A."/>
            <person name="Fulton L."/>
            <person name="Fulton R."/>
            <person name="Courtney L."/>
            <person name="Fronick C."/>
            <person name="O'Laughlin M."/>
            <person name="Godfrey J."/>
            <person name="Wilson R.M."/>
            <person name="Miner T."/>
            <person name="Farmer C."/>
            <person name="Delehaunty K."/>
            <person name="Cordes M."/>
            <person name="Minx P."/>
            <person name="Tomlinson C."/>
            <person name="Chen J."/>
            <person name="Wollam A."/>
            <person name="Pepin K.H."/>
            <person name="Bhonagiri V."/>
            <person name="Zhang X."/>
            <person name="Suruliraj S."/>
            <person name="Warren W."/>
            <person name="Mitreva M."/>
            <person name="Mardis E.R."/>
            <person name="Wilson R.K."/>
        </authorList>
    </citation>
    <scope>NUCLEOTIDE SEQUENCE [LARGE SCALE GENOMIC DNA]</scope>
    <source>
        <strain evidence="9 10">F0235</strain>
    </source>
</reference>
<dbReference type="Gene3D" id="3.30.390.30">
    <property type="match status" value="1"/>
</dbReference>